<dbReference type="InterPro" id="IPR044217">
    <property type="entry name" value="CLPT1/2"/>
</dbReference>
<gene>
    <name evidence="3" type="ORF">SAMN06893096_11155</name>
</gene>
<dbReference type="PANTHER" id="PTHR47016">
    <property type="entry name" value="ATP-DEPENDENT CLP PROTEASE ATP-BINDING SUBUNIT CLPT1, CHLOROPLASTIC"/>
    <property type="match status" value="1"/>
</dbReference>
<protein>
    <submittedName>
        <fullName evidence="3">Clp amino terminal domain-containing protein, pathogenicity island component</fullName>
    </submittedName>
</protein>
<proteinExistence type="predicted"/>
<keyword evidence="4" id="KW-1185">Reference proteome</keyword>
<dbReference type="AlphaFoldDB" id="A0A239IL63"/>
<reference evidence="4" key="1">
    <citation type="submission" date="2017-06" db="EMBL/GenBank/DDBJ databases">
        <authorList>
            <person name="Varghese N."/>
            <person name="Submissions S."/>
        </authorList>
    </citation>
    <scope>NUCLEOTIDE SEQUENCE [LARGE SCALE GENOMIC DNA]</scope>
    <source>
        <strain evidence="4">DSM 46839</strain>
    </source>
</reference>
<dbReference type="OrthoDB" id="3628183at2"/>
<name>A0A239IL63_9ACTN</name>
<dbReference type="InterPro" id="IPR036628">
    <property type="entry name" value="Clp_N_dom_sf"/>
</dbReference>
<dbReference type="PROSITE" id="PS51903">
    <property type="entry name" value="CLP_R"/>
    <property type="match status" value="1"/>
</dbReference>
<evidence type="ECO:0000313" key="4">
    <source>
        <dbReference type="Proteomes" id="UP000198373"/>
    </source>
</evidence>
<accession>A0A239IL63</accession>
<dbReference type="InterPro" id="IPR004176">
    <property type="entry name" value="Clp_R_N"/>
</dbReference>
<keyword evidence="1" id="KW-0677">Repeat</keyword>
<dbReference type="EMBL" id="FZOO01000011">
    <property type="protein sequence ID" value="SNS94506.1"/>
    <property type="molecule type" value="Genomic_DNA"/>
</dbReference>
<evidence type="ECO:0000259" key="2">
    <source>
        <dbReference type="PROSITE" id="PS51903"/>
    </source>
</evidence>
<evidence type="ECO:0000313" key="3">
    <source>
        <dbReference type="EMBL" id="SNS94506.1"/>
    </source>
</evidence>
<dbReference type="PANTHER" id="PTHR47016:SF5">
    <property type="entry name" value="CLP DOMAIN SUPERFAMILY PROTEIN"/>
    <property type="match status" value="1"/>
</dbReference>
<evidence type="ECO:0000256" key="1">
    <source>
        <dbReference type="PROSITE-ProRule" id="PRU01251"/>
    </source>
</evidence>
<dbReference type="Proteomes" id="UP000198373">
    <property type="component" value="Unassembled WGS sequence"/>
</dbReference>
<dbReference type="SUPFAM" id="SSF81923">
    <property type="entry name" value="Double Clp-N motif"/>
    <property type="match status" value="2"/>
</dbReference>
<feature type="domain" description="Clp R" evidence="2">
    <location>
        <begin position="2"/>
        <end position="179"/>
    </location>
</feature>
<sequence>MFDRFTAEARQVVVSAQEEARTLRHDSVGTEHLLLALLGQDTPAAVVLGRYGLTRDGVAAAVRQRAGGGDLDADALRTLGIDLDAVRDVVEAAFGPGALEARRGGQRAGRAHLRFTPGAKKALELSLREALALRHDRITDTHVLLGLLREDRGPAAEVLRARGVDLTALRRDLVAALAA</sequence>
<dbReference type="Gene3D" id="1.10.1780.10">
    <property type="entry name" value="Clp, N-terminal domain"/>
    <property type="match status" value="2"/>
</dbReference>
<dbReference type="Pfam" id="PF02861">
    <property type="entry name" value="Clp_N"/>
    <property type="match status" value="2"/>
</dbReference>
<organism evidence="3 4">
    <name type="scientific">Geodermatophilus pulveris</name>
    <dbReference type="NCBI Taxonomy" id="1564159"/>
    <lineage>
        <taxon>Bacteria</taxon>
        <taxon>Bacillati</taxon>
        <taxon>Actinomycetota</taxon>
        <taxon>Actinomycetes</taxon>
        <taxon>Geodermatophilales</taxon>
        <taxon>Geodermatophilaceae</taxon>
        <taxon>Geodermatophilus</taxon>
    </lineage>
</organism>
<dbReference type="RefSeq" id="WP_089307097.1">
    <property type="nucleotide sequence ID" value="NZ_FZOO01000011.1"/>
</dbReference>